<evidence type="ECO:0000256" key="3">
    <source>
        <dbReference type="ARBA" id="ARBA00022723"/>
    </source>
</evidence>
<evidence type="ECO:0000313" key="10">
    <source>
        <dbReference type="EMBL" id="KAF1915755.1"/>
    </source>
</evidence>
<evidence type="ECO:0000256" key="5">
    <source>
        <dbReference type="ARBA" id="ARBA00022801"/>
    </source>
</evidence>
<accession>A0A6A5QJG9</accession>
<comment type="cofactor">
    <cofactor evidence="1">
        <name>Co(2+)</name>
        <dbReference type="ChEBI" id="CHEBI:48828"/>
    </cofactor>
</comment>
<feature type="transmembrane region" description="Helical" evidence="8">
    <location>
        <begin position="404"/>
        <end position="422"/>
    </location>
</feature>
<dbReference type="GO" id="GO:0005975">
    <property type="term" value="P:carbohydrate metabolic process"/>
    <property type="evidence" value="ECO:0007669"/>
    <property type="project" value="InterPro"/>
</dbReference>
<keyword evidence="11" id="KW-1185">Reference proteome</keyword>
<evidence type="ECO:0000256" key="7">
    <source>
        <dbReference type="ARBA" id="ARBA00023285"/>
    </source>
</evidence>
<evidence type="ECO:0000256" key="6">
    <source>
        <dbReference type="ARBA" id="ARBA00023277"/>
    </source>
</evidence>
<keyword evidence="6" id="KW-0119">Carbohydrate metabolism</keyword>
<evidence type="ECO:0000256" key="2">
    <source>
        <dbReference type="ARBA" id="ARBA00022669"/>
    </source>
</evidence>
<gene>
    <name evidence="10" type="ORF">BDU57DRAFT_204897</name>
</gene>
<keyword evidence="5" id="KW-0378">Hydrolase</keyword>
<dbReference type="AlphaFoldDB" id="A0A6A5QJG9"/>
<sequence>MLLSPPLAHSNRPKYSVILRDHLYHIHILQPAADSLTRMQPLSLIDTVSLFQFSTVVSAHLSQHMIEEVHGLTASHIQRRDWGTPDVDSKKQFGPGIGFCAPGDCCSPVGFCGRGYQHCSSPNCQIDYSNGCDASKKPLGEPTLNVSRSLLGNVTYDGPGIESCTKPGTIALTFDDGPFNYTSHLLDVLASYGAKATFFITGNNLGKGQIDIEATGWPNIIRRMHAEGHQIAGHSWRHANMSSLNETAMANQVQYLEMAFRNILGFFPTYFRPPYTDCSDACQRLLKKMGYHITYQNFVSNDWKSDDSNKIVDAKEYFVRTMQQVNPRESKHILLMHDTHYQTGWNLTNYMLDYFQLKNLSRSVTVGECLGDPPENWYRVASGAPNRSLLLRKSKSSTLQHNAILQYSILLLIFAQYVAIIYI</sequence>
<dbReference type="SUPFAM" id="SSF57016">
    <property type="entry name" value="Plant lectins/antimicrobial peptides"/>
    <property type="match status" value="1"/>
</dbReference>
<dbReference type="PANTHER" id="PTHR46471:SF2">
    <property type="entry name" value="CHITIN DEACETYLASE-RELATED"/>
    <property type="match status" value="1"/>
</dbReference>
<dbReference type="InterPro" id="IPR002509">
    <property type="entry name" value="NODB_dom"/>
</dbReference>
<keyword evidence="8" id="KW-1133">Transmembrane helix</keyword>
<organism evidence="10 11">
    <name type="scientific">Ampelomyces quisqualis</name>
    <name type="common">Powdery mildew agent</name>
    <dbReference type="NCBI Taxonomy" id="50730"/>
    <lineage>
        <taxon>Eukaryota</taxon>
        <taxon>Fungi</taxon>
        <taxon>Dikarya</taxon>
        <taxon>Ascomycota</taxon>
        <taxon>Pezizomycotina</taxon>
        <taxon>Dothideomycetes</taxon>
        <taxon>Pleosporomycetidae</taxon>
        <taxon>Pleosporales</taxon>
        <taxon>Pleosporineae</taxon>
        <taxon>Phaeosphaeriaceae</taxon>
        <taxon>Ampelomyces</taxon>
    </lineage>
</organism>
<reference evidence="10" key="1">
    <citation type="journal article" date="2020" name="Stud. Mycol.">
        <title>101 Dothideomycetes genomes: a test case for predicting lifestyles and emergence of pathogens.</title>
        <authorList>
            <person name="Haridas S."/>
            <person name="Albert R."/>
            <person name="Binder M."/>
            <person name="Bloem J."/>
            <person name="Labutti K."/>
            <person name="Salamov A."/>
            <person name="Andreopoulos B."/>
            <person name="Baker S."/>
            <person name="Barry K."/>
            <person name="Bills G."/>
            <person name="Bluhm B."/>
            <person name="Cannon C."/>
            <person name="Castanera R."/>
            <person name="Culley D."/>
            <person name="Daum C."/>
            <person name="Ezra D."/>
            <person name="Gonzalez J."/>
            <person name="Henrissat B."/>
            <person name="Kuo A."/>
            <person name="Liang C."/>
            <person name="Lipzen A."/>
            <person name="Lutzoni F."/>
            <person name="Magnuson J."/>
            <person name="Mondo S."/>
            <person name="Nolan M."/>
            <person name="Ohm R."/>
            <person name="Pangilinan J."/>
            <person name="Park H.-J."/>
            <person name="Ramirez L."/>
            <person name="Alfaro M."/>
            <person name="Sun H."/>
            <person name="Tritt A."/>
            <person name="Yoshinaga Y."/>
            <person name="Zwiers L.-H."/>
            <person name="Turgeon B."/>
            <person name="Goodwin S."/>
            <person name="Spatafora J."/>
            <person name="Crous P."/>
            <person name="Grigoriev I."/>
        </authorList>
    </citation>
    <scope>NUCLEOTIDE SEQUENCE</scope>
    <source>
        <strain evidence="10">HMLAC05119</strain>
    </source>
</reference>
<dbReference type="EMBL" id="ML979135">
    <property type="protein sequence ID" value="KAF1915755.1"/>
    <property type="molecule type" value="Genomic_DNA"/>
</dbReference>
<keyword evidence="2" id="KW-0147">Chitin-binding</keyword>
<proteinExistence type="predicted"/>
<dbReference type="InterPro" id="IPR036861">
    <property type="entry name" value="Endochitinase-like_sf"/>
</dbReference>
<evidence type="ECO:0000256" key="1">
    <source>
        <dbReference type="ARBA" id="ARBA00001941"/>
    </source>
</evidence>
<dbReference type="CDD" id="cd10951">
    <property type="entry name" value="CE4_ClCDA_like"/>
    <property type="match status" value="1"/>
</dbReference>
<keyword evidence="8" id="KW-0472">Membrane</keyword>
<evidence type="ECO:0000259" key="9">
    <source>
        <dbReference type="PROSITE" id="PS51677"/>
    </source>
</evidence>
<keyword evidence="3" id="KW-0479">Metal-binding</keyword>
<evidence type="ECO:0000256" key="4">
    <source>
        <dbReference type="ARBA" id="ARBA00022729"/>
    </source>
</evidence>
<evidence type="ECO:0000256" key="8">
    <source>
        <dbReference type="SAM" id="Phobius"/>
    </source>
</evidence>
<dbReference type="PANTHER" id="PTHR46471">
    <property type="entry name" value="CHITIN DEACETYLASE"/>
    <property type="match status" value="1"/>
</dbReference>
<keyword evidence="7" id="KW-0170">Cobalt</keyword>
<dbReference type="Pfam" id="PF01522">
    <property type="entry name" value="Polysacc_deac_1"/>
    <property type="match status" value="1"/>
</dbReference>
<dbReference type="GO" id="GO:0016810">
    <property type="term" value="F:hydrolase activity, acting on carbon-nitrogen (but not peptide) bonds"/>
    <property type="evidence" value="ECO:0007669"/>
    <property type="project" value="InterPro"/>
</dbReference>
<name>A0A6A5QJG9_AMPQU</name>
<dbReference type="Proteomes" id="UP000800096">
    <property type="component" value="Unassembled WGS sequence"/>
</dbReference>
<dbReference type="Gene3D" id="3.20.20.370">
    <property type="entry name" value="Glycoside hydrolase/deacetylase"/>
    <property type="match status" value="1"/>
</dbReference>
<dbReference type="InterPro" id="IPR011330">
    <property type="entry name" value="Glyco_hydro/deAcase_b/a-brl"/>
</dbReference>
<keyword evidence="4" id="KW-0732">Signal</keyword>
<feature type="domain" description="NodB homology" evidence="9">
    <location>
        <begin position="168"/>
        <end position="367"/>
    </location>
</feature>
<protein>
    <recommendedName>
        <fullName evidence="9">NodB homology domain-containing protein</fullName>
    </recommendedName>
</protein>
<evidence type="ECO:0000313" key="11">
    <source>
        <dbReference type="Proteomes" id="UP000800096"/>
    </source>
</evidence>
<dbReference type="Gene3D" id="3.30.60.10">
    <property type="entry name" value="Endochitinase-like"/>
    <property type="match status" value="1"/>
</dbReference>
<dbReference type="PROSITE" id="PS51677">
    <property type="entry name" value="NODB"/>
    <property type="match status" value="1"/>
</dbReference>
<dbReference type="GO" id="GO:0008061">
    <property type="term" value="F:chitin binding"/>
    <property type="evidence" value="ECO:0007669"/>
    <property type="project" value="UniProtKB-KW"/>
</dbReference>
<dbReference type="SUPFAM" id="SSF88713">
    <property type="entry name" value="Glycoside hydrolase/deacetylase"/>
    <property type="match status" value="1"/>
</dbReference>
<keyword evidence="8" id="KW-0812">Transmembrane</keyword>
<dbReference type="OrthoDB" id="407355at2759"/>
<dbReference type="GO" id="GO:0046872">
    <property type="term" value="F:metal ion binding"/>
    <property type="evidence" value="ECO:0007669"/>
    <property type="project" value="UniProtKB-KW"/>
</dbReference>